<dbReference type="Gene3D" id="4.10.60.10">
    <property type="entry name" value="Zinc finger, CCHC-type"/>
    <property type="match status" value="3"/>
</dbReference>
<dbReference type="PANTHER" id="PTHR22639:SF3">
    <property type="entry name" value="ZINC FINGER CCHC DOMAIN-CONTAINING PROTEIN 3"/>
    <property type="match status" value="1"/>
</dbReference>
<dbReference type="Proteomes" id="UP001480595">
    <property type="component" value="Unassembled WGS sequence"/>
</dbReference>
<dbReference type="PROSITE" id="PS50158">
    <property type="entry name" value="ZF_CCHC"/>
    <property type="match status" value="4"/>
</dbReference>
<keyword evidence="1" id="KW-0863">Zinc-finger</keyword>
<feature type="domain" description="CCHC-type" evidence="2">
    <location>
        <begin position="180"/>
        <end position="195"/>
    </location>
</feature>
<dbReference type="RefSeq" id="XP_066714071.1">
    <property type="nucleotide sequence ID" value="XM_066860482.1"/>
</dbReference>
<dbReference type="EMBL" id="JAQQWL010000009">
    <property type="protein sequence ID" value="KAK8058625.1"/>
    <property type="molecule type" value="Genomic_DNA"/>
</dbReference>
<dbReference type="InterPro" id="IPR036875">
    <property type="entry name" value="Znf_CCHC_sf"/>
</dbReference>
<dbReference type="SMART" id="SM00343">
    <property type="entry name" value="ZnF_C2HC"/>
    <property type="match status" value="7"/>
</dbReference>
<keyword evidence="4" id="KW-1185">Reference proteome</keyword>
<accession>A0ABR1UKM5</accession>
<keyword evidence="1" id="KW-0479">Metal-binding</keyword>
<dbReference type="InterPro" id="IPR001878">
    <property type="entry name" value="Znf_CCHC"/>
</dbReference>
<gene>
    <name evidence="3" type="ORF">PG994_009073</name>
</gene>
<dbReference type="GeneID" id="92093545"/>
<comment type="caution">
    <text evidence="3">The sequence shown here is derived from an EMBL/GenBank/DDBJ whole genome shotgun (WGS) entry which is preliminary data.</text>
</comment>
<reference evidence="3 4" key="1">
    <citation type="submission" date="2023-01" db="EMBL/GenBank/DDBJ databases">
        <title>Analysis of 21 Apiospora genomes using comparative genomics revels a genus with tremendous synthesis potential of carbohydrate active enzymes and secondary metabolites.</title>
        <authorList>
            <person name="Sorensen T."/>
        </authorList>
    </citation>
    <scope>NUCLEOTIDE SEQUENCE [LARGE SCALE GENOMIC DNA]</scope>
    <source>
        <strain evidence="3 4">CBS 135458</strain>
    </source>
</reference>
<feature type="domain" description="CCHC-type" evidence="2">
    <location>
        <begin position="243"/>
        <end position="258"/>
    </location>
</feature>
<evidence type="ECO:0000256" key="1">
    <source>
        <dbReference type="PROSITE-ProRule" id="PRU00047"/>
    </source>
</evidence>
<sequence>MKSFEATFLDKDGTNEILQTFCEGASCEFDGGSTCITFNLSRIVNALDDNLLRGTRLTKQFKELKQYLQSKEDLDLEVQIFHAGDSTAKDHYFKGTLDLLRMHYDQSHNSSDCPNFVCKYCDRNGHIERDCRTKTMTCNECQGVGHNSKNCPEAACKICGSDSHVAKDCDQPPKKGDLTCYNCKQEGHKAKDCTEVRKVNWRRCREQGHMVRDCPQKSAVDCYRCSQEGHIARNCPQKPAMNCYRCGQEGHRKHTCSQAGHLDPQGHGSICKYNTKGSPKARGSLAHNKTRFEMAGKAQASDFDESTQELMRMAMSASKAMMEHHGISVDEKKATEYGYLQRMFPED</sequence>
<feature type="domain" description="CCHC-type" evidence="2">
    <location>
        <begin position="222"/>
        <end position="237"/>
    </location>
</feature>
<evidence type="ECO:0000313" key="4">
    <source>
        <dbReference type="Proteomes" id="UP001480595"/>
    </source>
</evidence>
<organism evidence="3 4">
    <name type="scientific">Apiospora phragmitis</name>
    <dbReference type="NCBI Taxonomy" id="2905665"/>
    <lineage>
        <taxon>Eukaryota</taxon>
        <taxon>Fungi</taxon>
        <taxon>Dikarya</taxon>
        <taxon>Ascomycota</taxon>
        <taxon>Pezizomycotina</taxon>
        <taxon>Sordariomycetes</taxon>
        <taxon>Xylariomycetidae</taxon>
        <taxon>Amphisphaeriales</taxon>
        <taxon>Apiosporaceae</taxon>
        <taxon>Apiospora</taxon>
    </lineage>
</organism>
<evidence type="ECO:0000259" key="2">
    <source>
        <dbReference type="PROSITE" id="PS50158"/>
    </source>
</evidence>
<dbReference type="Pfam" id="PF00098">
    <property type="entry name" value="zf-CCHC"/>
    <property type="match status" value="4"/>
</dbReference>
<dbReference type="InterPro" id="IPR042509">
    <property type="entry name" value="ZCCHC3"/>
</dbReference>
<name>A0ABR1UKM5_9PEZI</name>
<evidence type="ECO:0000313" key="3">
    <source>
        <dbReference type="EMBL" id="KAK8058625.1"/>
    </source>
</evidence>
<dbReference type="PANTHER" id="PTHR22639">
    <property type="entry name" value="GAG-RELATED PROTEIN"/>
    <property type="match status" value="1"/>
</dbReference>
<protein>
    <recommendedName>
        <fullName evidence="2">CCHC-type domain-containing protein</fullName>
    </recommendedName>
</protein>
<keyword evidence="1" id="KW-0862">Zinc</keyword>
<feature type="domain" description="CCHC-type" evidence="2">
    <location>
        <begin position="118"/>
        <end position="132"/>
    </location>
</feature>
<dbReference type="SUPFAM" id="SSF57756">
    <property type="entry name" value="Retrovirus zinc finger-like domains"/>
    <property type="match status" value="3"/>
</dbReference>
<proteinExistence type="predicted"/>